<name>A0AA35KME5_9SAUR</name>
<dbReference type="GO" id="GO:0000027">
    <property type="term" value="P:ribosomal large subunit assembly"/>
    <property type="evidence" value="ECO:0007669"/>
    <property type="project" value="TreeGrafter"/>
</dbReference>
<feature type="compositionally biased region" description="Low complexity" evidence="7">
    <location>
        <begin position="1"/>
        <end position="18"/>
    </location>
</feature>
<feature type="compositionally biased region" description="Basic residues" evidence="7">
    <location>
        <begin position="43"/>
        <end position="52"/>
    </location>
</feature>
<dbReference type="Proteomes" id="UP001178461">
    <property type="component" value="Chromosome 8"/>
</dbReference>
<protein>
    <recommendedName>
        <fullName evidence="4">Ribosome biogenesis protein NOP53</fullName>
    </recommendedName>
</protein>
<feature type="region of interest" description="Disordered" evidence="7">
    <location>
        <begin position="161"/>
        <end position="180"/>
    </location>
</feature>
<evidence type="ECO:0000256" key="4">
    <source>
        <dbReference type="ARBA" id="ARBA00018339"/>
    </source>
</evidence>
<keyword evidence="6" id="KW-0539">Nucleus</keyword>
<organism evidence="8 9">
    <name type="scientific">Podarcis lilfordi</name>
    <name type="common">Lilford's wall lizard</name>
    <dbReference type="NCBI Taxonomy" id="74358"/>
    <lineage>
        <taxon>Eukaryota</taxon>
        <taxon>Metazoa</taxon>
        <taxon>Chordata</taxon>
        <taxon>Craniata</taxon>
        <taxon>Vertebrata</taxon>
        <taxon>Euteleostomi</taxon>
        <taxon>Lepidosauria</taxon>
        <taxon>Squamata</taxon>
        <taxon>Bifurcata</taxon>
        <taxon>Unidentata</taxon>
        <taxon>Episquamata</taxon>
        <taxon>Laterata</taxon>
        <taxon>Lacertibaenia</taxon>
        <taxon>Lacertidae</taxon>
        <taxon>Podarcis</taxon>
    </lineage>
</organism>
<dbReference type="EMBL" id="OX395133">
    <property type="protein sequence ID" value="CAI5780906.1"/>
    <property type="molecule type" value="Genomic_DNA"/>
</dbReference>
<evidence type="ECO:0000256" key="1">
    <source>
        <dbReference type="ARBA" id="ARBA00004604"/>
    </source>
</evidence>
<dbReference type="Pfam" id="PF07767">
    <property type="entry name" value="Nop53"/>
    <property type="match status" value="1"/>
</dbReference>
<keyword evidence="5" id="KW-0690">Ribosome biogenesis</keyword>
<dbReference type="GO" id="GO:0008097">
    <property type="term" value="F:5S rRNA binding"/>
    <property type="evidence" value="ECO:0007669"/>
    <property type="project" value="TreeGrafter"/>
</dbReference>
<accession>A0AA35KME5</accession>
<evidence type="ECO:0000256" key="6">
    <source>
        <dbReference type="ARBA" id="ARBA00023242"/>
    </source>
</evidence>
<feature type="compositionally biased region" description="Acidic residues" evidence="7">
    <location>
        <begin position="297"/>
        <end position="306"/>
    </location>
</feature>
<comment type="subcellular location">
    <subcellularLocation>
        <location evidence="1">Nucleus</location>
        <location evidence="1">Nucleolus</location>
    </subcellularLocation>
    <subcellularLocation>
        <location evidence="2">Nucleus</location>
        <location evidence="2">Nucleoplasm</location>
    </subcellularLocation>
</comment>
<dbReference type="GO" id="GO:0006364">
    <property type="term" value="P:rRNA processing"/>
    <property type="evidence" value="ECO:0007669"/>
    <property type="project" value="TreeGrafter"/>
</dbReference>
<dbReference type="PANTHER" id="PTHR14211">
    <property type="entry name" value="GLIOMA SUPPRESSOR CANDIDATE REGION GENE 2"/>
    <property type="match status" value="1"/>
</dbReference>
<gene>
    <name evidence="8" type="ORF">PODLI_1B005789</name>
</gene>
<dbReference type="AlphaFoldDB" id="A0AA35KME5"/>
<feature type="region of interest" description="Disordered" evidence="7">
    <location>
        <begin position="118"/>
        <end position="143"/>
    </location>
</feature>
<keyword evidence="9" id="KW-1185">Reference proteome</keyword>
<comment type="similarity">
    <text evidence="3">Belongs to the NOP53 family.</text>
</comment>
<evidence type="ECO:0000256" key="5">
    <source>
        <dbReference type="ARBA" id="ARBA00022517"/>
    </source>
</evidence>
<dbReference type="InterPro" id="IPR011687">
    <property type="entry name" value="Nop53/GLTSCR2"/>
</dbReference>
<evidence type="ECO:0000256" key="2">
    <source>
        <dbReference type="ARBA" id="ARBA00004642"/>
    </source>
</evidence>
<feature type="compositionally biased region" description="Low complexity" evidence="7">
    <location>
        <begin position="308"/>
        <end position="318"/>
    </location>
</feature>
<reference evidence="8" key="1">
    <citation type="submission" date="2022-12" db="EMBL/GenBank/DDBJ databases">
        <authorList>
            <person name="Alioto T."/>
            <person name="Alioto T."/>
            <person name="Gomez Garrido J."/>
        </authorList>
    </citation>
    <scope>NUCLEOTIDE SEQUENCE</scope>
</reference>
<evidence type="ECO:0000313" key="8">
    <source>
        <dbReference type="EMBL" id="CAI5780906.1"/>
    </source>
</evidence>
<feature type="compositionally biased region" description="Basic and acidic residues" evidence="7">
    <location>
        <begin position="334"/>
        <end position="357"/>
    </location>
</feature>
<proteinExistence type="inferred from homology"/>
<feature type="region of interest" description="Disordered" evidence="7">
    <location>
        <begin position="283"/>
        <end position="357"/>
    </location>
</feature>
<evidence type="ECO:0000256" key="3">
    <source>
        <dbReference type="ARBA" id="ARBA00008838"/>
    </source>
</evidence>
<feature type="region of interest" description="Disordered" evidence="7">
    <location>
        <begin position="212"/>
        <end position="237"/>
    </location>
</feature>
<sequence>MAAAAAPLGAASPPAEAAFLGFGPNSRDPGRLPSRRAGGLGARNRKKGWKRWRGPEAKLGRDLGDWLEEKAAELRQLGGPVSEKPNETLFFVDTGVQEKGRKQKCGKEKPLRIDLILQPDSKVPPPKDILAHQVPNGKKLKRKQRLWEKLTEKGVVPRKERLLQERLQKPPAVKAAEAGSGIDPSRTFYDMWSDSNPLDKALAGKDTWFLEQTKKQPVKRPERLQKPRSQLPAVEVIPPGGSYNPSFEAHQALLLQAHEVELKKQKAAERLERQLKFPTVDEAPTEEMVFQEQCEGLLEEESDGEGGQESPSEPQEGESQADTAPIPHLPRVAAGEKKTERQRKKEKEAKRKKAREALEKAARLRRQEVFQLRAIRLQVKRREAELLRRKREREAKRKAEENKPKRLGKLKYEDPDLDVQLSTELAESLRTLKVSICRAGKRLDSASPSSVPLVPLLPPPFLCHLFVLSVPPSWGWHNPRCPLSSQPFSERSFLIRPPTPKMGRPALLAFGGAAERS</sequence>
<dbReference type="PANTHER" id="PTHR14211:SF7">
    <property type="entry name" value="RIBOSOME BIOGENESIS PROTEIN NOP53"/>
    <property type="match status" value="1"/>
</dbReference>
<evidence type="ECO:0000256" key="7">
    <source>
        <dbReference type="SAM" id="MobiDB-lite"/>
    </source>
</evidence>
<dbReference type="GO" id="GO:0005654">
    <property type="term" value="C:nucleoplasm"/>
    <property type="evidence" value="ECO:0007669"/>
    <property type="project" value="UniProtKB-SubCell"/>
</dbReference>
<evidence type="ECO:0000313" key="9">
    <source>
        <dbReference type="Proteomes" id="UP001178461"/>
    </source>
</evidence>
<feature type="region of interest" description="Disordered" evidence="7">
    <location>
        <begin position="1"/>
        <end position="55"/>
    </location>
</feature>
<dbReference type="GO" id="GO:0005730">
    <property type="term" value="C:nucleolus"/>
    <property type="evidence" value="ECO:0007669"/>
    <property type="project" value="UniProtKB-SubCell"/>
</dbReference>